<comment type="caution">
    <text evidence="5">The sequence shown here is derived from an EMBL/GenBank/DDBJ whole genome shotgun (WGS) entry which is preliminary data.</text>
</comment>
<evidence type="ECO:0000313" key="5">
    <source>
        <dbReference type="EMBL" id="KAG5857407.1"/>
    </source>
</evidence>
<keyword evidence="6" id="KW-1185">Reference proteome</keyword>
<dbReference type="EMBL" id="JAFIRN010000001">
    <property type="protein sequence ID" value="KAG5857407.1"/>
    <property type="molecule type" value="Genomic_DNA"/>
</dbReference>
<dbReference type="GO" id="GO:0003677">
    <property type="term" value="F:DNA binding"/>
    <property type="evidence" value="ECO:0007669"/>
    <property type="project" value="InterPro"/>
</dbReference>
<dbReference type="GO" id="GO:0005634">
    <property type="term" value="C:nucleus"/>
    <property type="evidence" value="ECO:0007669"/>
    <property type="project" value="UniProtKB-SubCell"/>
</dbReference>
<dbReference type="AlphaFoldDB" id="A0A9D3N145"/>
<protein>
    <recommendedName>
        <fullName evidence="7">MADF domain-containing protein</fullName>
    </recommendedName>
</protein>
<evidence type="ECO:0008006" key="7">
    <source>
        <dbReference type="Google" id="ProtNLM"/>
    </source>
</evidence>
<dbReference type="InterPro" id="IPR004210">
    <property type="entry name" value="BESS_motif"/>
</dbReference>
<comment type="subcellular location">
    <subcellularLocation>
        <location evidence="1">Nucleus</location>
    </subcellularLocation>
</comment>
<evidence type="ECO:0000259" key="3">
    <source>
        <dbReference type="PROSITE" id="PS51029"/>
    </source>
</evidence>
<feature type="region of interest" description="Disordered" evidence="2">
    <location>
        <begin position="172"/>
        <end position="207"/>
    </location>
</feature>
<evidence type="ECO:0000256" key="2">
    <source>
        <dbReference type="SAM" id="MobiDB-lite"/>
    </source>
</evidence>
<feature type="domain" description="BESS" evidence="4">
    <location>
        <begin position="220"/>
        <end position="259"/>
    </location>
</feature>
<name>A0A9D3N145_ANGAN</name>
<proteinExistence type="predicted"/>
<evidence type="ECO:0000256" key="1">
    <source>
        <dbReference type="PROSITE-ProRule" id="PRU00371"/>
    </source>
</evidence>
<dbReference type="Pfam" id="PF10545">
    <property type="entry name" value="MADF_DNA_bdg"/>
    <property type="match status" value="1"/>
</dbReference>
<dbReference type="InterPro" id="IPR006578">
    <property type="entry name" value="MADF-dom"/>
</dbReference>
<dbReference type="OrthoDB" id="5803771at2759"/>
<dbReference type="OMA" id="TESWLES"/>
<evidence type="ECO:0000313" key="6">
    <source>
        <dbReference type="Proteomes" id="UP001044222"/>
    </source>
</evidence>
<accession>A0A9D3N145</accession>
<sequence>MSILEQYLFIYGGNYKTTWSSLSASAVGGRVVPVYRRRKITKEELEWRSNVFQKAKALVMEERLISAVSVHPELYNSTLSSYKDLDKKAAAWRAVSLQVELPEEDCRKKWKSLRDGFIKDKRSEERRLASGGIHRCWKYSQHMAFLTPFIQSRTSTTSSAADDLCDGRDWEGDSEVNSHSASMLHGREAELSDADTPPGFPHAGSPALKRTRWQGEGLEGTEDELFLMSLLPHLKRLPYEKKCAVKLKFHQLLYEAEFHKVGE</sequence>
<dbReference type="PROSITE" id="PS51031">
    <property type="entry name" value="BESS"/>
    <property type="match status" value="1"/>
</dbReference>
<feature type="domain" description="MADF" evidence="3">
    <location>
        <begin position="63"/>
        <end position="151"/>
    </location>
</feature>
<organism evidence="5 6">
    <name type="scientific">Anguilla anguilla</name>
    <name type="common">European freshwater eel</name>
    <name type="synonym">Muraena anguilla</name>
    <dbReference type="NCBI Taxonomy" id="7936"/>
    <lineage>
        <taxon>Eukaryota</taxon>
        <taxon>Metazoa</taxon>
        <taxon>Chordata</taxon>
        <taxon>Craniata</taxon>
        <taxon>Vertebrata</taxon>
        <taxon>Euteleostomi</taxon>
        <taxon>Actinopterygii</taxon>
        <taxon>Neopterygii</taxon>
        <taxon>Teleostei</taxon>
        <taxon>Anguilliformes</taxon>
        <taxon>Anguillidae</taxon>
        <taxon>Anguilla</taxon>
    </lineage>
</organism>
<evidence type="ECO:0000259" key="4">
    <source>
        <dbReference type="PROSITE" id="PS51031"/>
    </source>
</evidence>
<dbReference type="GO" id="GO:0005667">
    <property type="term" value="C:transcription regulator complex"/>
    <property type="evidence" value="ECO:0007669"/>
    <property type="project" value="TreeGrafter"/>
</dbReference>
<gene>
    <name evidence="5" type="ORF">ANANG_G00019140</name>
</gene>
<dbReference type="InterPro" id="IPR039353">
    <property type="entry name" value="TF_Adf1"/>
</dbReference>
<dbReference type="GO" id="GO:0006357">
    <property type="term" value="P:regulation of transcription by RNA polymerase II"/>
    <property type="evidence" value="ECO:0007669"/>
    <property type="project" value="TreeGrafter"/>
</dbReference>
<dbReference type="SMART" id="SM00595">
    <property type="entry name" value="MADF"/>
    <property type="match status" value="1"/>
</dbReference>
<dbReference type="Pfam" id="PF02944">
    <property type="entry name" value="BESS"/>
    <property type="match status" value="1"/>
</dbReference>
<dbReference type="Proteomes" id="UP001044222">
    <property type="component" value="Unassembled WGS sequence"/>
</dbReference>
<keyword evidence="1" id="KW-0539">Nucleus</keyword>
<dbReference type="PANTHER" id="PTHR12243:SF48">
    <property type="entry name" value="MADF DOMAIN-CONTAINING PROTEIN"/>
    <property type="match status" value="1"/>
</dbReference>
<reference evidence="5" key="1">
    <citation type="submission" date="2021-01" db="EMBL/GenBank/DDBJ databases">
        <title>A chromosome-scale assembly of European eel, Anguilla anguilla.</title>
        <authorList>
            <person name="Henkel C."/>
            <person name="Jong-Raadsen S.A."/>
            <person name="Dufour S."/>
            <person name="Weltzien F.-A."/>
            <person name="Palstra A.P."/>
            <person name="Pelster B."/>
            <person name="Spaink H.P."/>
            <person name="Van Den Thillart G.E."/>
            <person name="Jansen H."/>
            <person name="Zahm M."/>
            <person name="Klopp C."/>
            <person name="Cedric C."/>
            <person name="Louis A."/>
            <person name="Berthelot C."/>
            <person name="Parey E."/>
            <person name="Roest Crollius H."/>
            <person name="Montfort J."/>
            <person name="Robinson-Rechavi M."/>
            <person name="Bucao C."/>
            <person name="Bouchez O."/>
            <person name="Gislard M."/>
            <person name="Lluch J."/>
            <person name="Milhes M."/>
            <person name="Lampietro C."/>
            <person name="Lopez Roques C."/>
            <person name="Donnadieu C."/>
            <person name="Braasch I."/>
            <person name="Desvignes T."/>
            <person name="Postlethwait J."/>
            <person name="Bobe J."/>
            <person name="Guiguen Y."/>
            <person name="Dirks R."/>
        </authorList>
    </citation>
    <scope>NUCLEOTIDE SEQUENCE</scope>
    <source>
        <strain evidence="5">Tag_6206</strain>
        <tissue evidence="5">Liver</tissue>
    </source>
</reference>
<dbReference type="PROSITE" id="PS51029">
    <property type="entry name" value="MADF"/>
    <property type="match status" value="1"/>
</dbReference>
<dbReference type="PANTHER" id="PTHR12243">
    <property type="entry name" value="MADF DOMAIN TRANSCRIPTION FACTOR"/>
    <property type="match status" value="1"/>
</dbReference>